<evidence type="ECO:0000259" key="3">
    <source>
        <dbReference type="Pfam" id="PF20693"/>
    </source>
</evidence>
<evidence type="ECO:0000313" key="5">
    <source>
        <dbReference type="Proteomes" id="UP000568273"/>
    </source>
</evidence>
<dbReference type="InterPro" id="IPR048428">
    <property type="entry name" value="YobI-NTPase"/>
</dbReference>
<evidence type="ECO:0000313" key="4">
    <source>
        <dbReference type="EMBL" id="NMW85237.1"/>
    </source>
</evidence>
<evidence type="ECO:0000256" key="1">
    <source>
        <dbReference type="SAM" id="MobiDB-lite"/>
    </source>
</evidence>
<feature type="transmembrane region" description="Helical" evidence="2">
    <location>
        <begin position="153"/>
        <end position="179"/>
    </location>
</feature>
<dbReference type="RefSeq" id="WP_169969195.1">
    <property type="nucleotide sequence ID" value="NZ_JABDSR010000007.1"/>
</dbReference>
<keyword evidence="2" id="KW-1133">Transmembrane helix</keyword>
<keyword evidence="2" id="KW-0812">Transmembrane</keyword>
<keyword evidence="2" id="KW-0472">Membrane</keyword>
<gene>
    <name evidence="4" type="ORF">HKO22_05715</name>
</gene>
<organism evidence="4 5">
    <name type="scientific">Peptoniphilus faecalis</name>
    <dbReference type="NCBI Taxonomy" id="2731255"/>
    <lineage>
        <taxon>Bacteria</taxon>
        <taxon>Bacillati</taxon>
        <taxon>Bacillota</taxon>
        <taxon>Tissierellia</taxon>
        <taxon>Tissierellales</taxon>
        <taxon>Peptoniphilaceae</taxon>
        <taxon>Peptoniphilus</taxon>
    </lineage>
</organism>
<feature type="compositionally biased region" description="Basic and acidic residues" evidence="1">
    <location>
        <begin position="86"/>
        <end position="96"/>
    </location>
</feature>
<dbReference type="AlphaFoldDB" id="A0A848R7H1"/>
<feature type="domain" description="YobI-like P-loop NTPase" evidence="3">
    <location>
        <begin position="29"/>
        <end position="418"/>
    </location>
</feature>
<name>A0A848R7H1_9FIRM</name>
<proteinExistence type="predicted"/>
<sequence length="1251" mass="147644">MKDNINYKFHKLTPTKVDINSESYRIIEKALNQAYDDNDIKNIAITGIYGSGKSSILKTYYSTNFKKSELINVSIADFDSYLDQNSKKNDNHKDNKEDEDNSNNDLSTNYLNNANRIKSAEKQIINQILYQIPSNKIPLSKFKVKNKRKIRDISFFSTCLILVILGILMSLKIEFIYSYFYKLLAFSNLNNVNNIKPKFFIDSFIIFSILFPLISLSIWLGRRVSIKLNKFNFKGAESELIENDNTNILDQEARELVYLIWSSGVKTVIFEDLDRFNDISIFVRLREINSLINFKSEETVRFIYVIRDDLFESKDRVKFFDLIIPVIPSMTSKNSKGKILDIFGDIEDKFSISKKVLLGLSLYIDDMRLLYSIRNEYEIYSKSIDIDKNADEIFSLIVLKNIFPKEYEELERDRGYLYEILNKRESLNTIYKKSLQTKIKEKEELKKLIVKRVSDFLAVNIPKNYRFDNANNDSYGKIMYEWSRNKNKDYLIYNGNYGSNYKYSSFIGELCKHDDSLKNRLEEIDYDDIYIKIDSLSDEIDNLNKKINMRNSSQMSYLLNQLSDEGLMDFFEENDEVYNLITKDHYFPLIRYLLLTGLVDENYWRYKGFFYDSDIGRNDNIYISRVLSGKNIENNFKLEKPNFVLEYLKLDDYSRKDIVNYDLIDLLISTDKDKELYEVFKVILQNNDQEAIEYINSYEYTILKKFTFLISKSDFSGLWLNLKNQVIPKELKLKFIGLICLNENIETNEEFKEYVENNSNILELSYLEEKQEMLRVIKALDVKFTDVSNIEIDANIAKFILDNNMFNLNLDNVINLLSVYLSKNKDDISKGLFRYMYDDSLLLDSLREVVISNIDNFIENYNEFVQKNKINSNTGELAFLEILKSNLNDDYKKIFIKNEETVIENISSLKSDKILIDLADNDLIQYNENNILEFYNNTKKVNPIINIINLNYHLEFELPNEMYIDLINSSLLNYDLFKKVIYKVSNSINSLSNDLSGEKYKLLLKNNLIKFNIDNFETFLNIEELNLIVYYMDSIIKQNVTSEELIDFMNENGIIKKLSKETVIEVLNKKLLDDDSTIRLIEEYKVNVSLFDIDEASLNVRDYVLNNWFAKEDYERIIIEVENFDLWKEFINKINENPSEWNEVMDNKLTENFIDKIIIDDNIYVSFKIDLLNKIIRDKNYVFKWKEWISLIPNIQEIARVFDGGMPTFESEYESSISNSLESIDVVTMRTDGRLNLKPNEYKKLEKRGKN</sequence>
<accession>A0A848R7H1</accession>
<reference evidence="4" key="1">
    <citation type="submission" date="2020-04" db="EMBL/GenBank/DDBJ databases">
        <title>Peptoniphilus sp. nov. isolated from swine feces.</title>
        <authorList>
            <person name="Ryu S.W."/>
        </authorList>
    </citation>
    <scope>NUCLEOTIDE SEQUENCE [LARGE SCALE GENOMIC DNA]</scope>
    <source>
        <strain evidence="4">AGMB00490</strain>
    </source>
</reference>
<feature type="region of interest" description="Disordered" evidence="1">
    <location>
        <begin position="86"/>
        <end position="107"/>
    </location>
</feature>
<comment type="caution">
    <text evidence="4">The sequence shown here is derived from an EMBL/GenBank/DDBJ whole genome shotgun (WGS) entry which is preliminary data.</text>
</comment>
<feature type="transmembrane region" description="Helical" evidence="2">
    <location>
        <begin position="199"/>
        <end position="220"/>
    </location>
</feature>
<dbReference type="InterPro" id="IPR027417">
    <property type="entry name" value="P-loop_NTPase"/>
</dbReference>
<dbReference type="Proteomes" id="UP000568273">
    <property type="component" value="Unassembled WGS sequence"/>
</dbReference>
<dbReference type="EMBL" id="JABDSR010000007">
    <property type="protein sequence ID" value="NMW85237.1"/>
    <property type="molecule type" value="Genomic_DNA"/>
</dbReference>
<evidence type="ECO:0000256" key="2">
    <source>
        <dbReference type="SAM" id="Phobius"/>
    </source>
</evidence>
<dbReference type="SUPFAM" id="SSF52540">
    <property type="entry name" value="P-loop containing nucleoside triphosphate hydrolases"/>
    <property type="match status" value="1"/>
</dbReference>
<protein>
    <recommendedName>
        <fullName evidence="3">YobI-like P-loop NTPase domain-containing protein</fullName>
    </recommendedName>
</protein>
<dbReference type="Pfam" id="PF20693">
    <property type="entry name" value="YobI-ATPase"/>
    <property type="match status" value="1"/>
</dbReference>
<keyword evidence="5" id="KW-1185">Reference proteome</keyword>